<dbReference type="EMBL" id="BSNN01000002">
    <property type="protein sequence ID" value="GLQ34121.1"/>
    <property type="molecule type" value="Genomic_DNA"/>
</dbReference>
<comment type="caution">
    <text evidence="1">The sequence shown here is derived from an EMBL/GenBank/DDBJ whole genome shotgun (WGS) entry which is preliminary data.</text>
</comment>
<gene>
    <name evidence="1" type="ORF">GCM10007939_04040</name>
</gene>
<evidence type="ECO:0000313" key="1">
    <source>
        <dbReference type="EMBL" id="GLQ34121.1"/>
    </source>
</evidence>
<keyword evidence="2" id="KW-1185">Reference proteome</keyword>
<proteinExistence type="predicted"/>
<reference evidence="2" key="1">
    <citation type="journal article" date="2019" name="Int. J. Syst. Evol. Microbiol.">
        <title>The Global Catalogue of Microorganisms (GCM) 10K type strain sequencing project: providing services to taxonomists for standard genome sequencing and annotation.</title>
        <authorList>
            <consortium name="The Broad Institute Genomics Platform"/>
            <consortium name="The Broad Institute Genome Sequencing Center for Infectious Disease"/>
            <person name="Wu L."/>
            <person name="Ma J."/>
        </authorList>
    </citation>
    <scope>NUCLEOTIDE SEQUENCE [LARGE SCALE GENOMIC DNA]</scope>
    <source>
        <strain evidence="2">NBRC 110140</strain>
    </source>
</reference>
<dbReference type="Proteomes" id="UP001156694">
    <property type="component" value="Unassembled WGS sequence"/>
</dbReference>
<accession>A0ABQ5VS55</accession>
<sequence length="104" mass="11409">MISVLGVLLLGSPSLSEGADVQWPDCYCTDKTGQRLELGQVICLQVGGREFLARCEMSQNNPMWRELSGSCLSSDLRPIPTLPQSRQNSLHAGFIHPEITTPKP</sequence>
<organism evidence="1 2">
    <name type="scientific">Amylibacter marinus</name>
    <dbReference type="NCBI Taxonomy" id="1475483"/>
    <lineage>
        <taxon>Bacteria</taxon>
        <taxon>Pseudomonadati</taxon>
        <taxon>Pseudomonadota</taxon>
        <taxon>Alphaproteobacteria</taxon>
        <taxon>Rhodobacterales</taxon>
        <taxon>Paracoccaceae</taxon>
        <taxon>Amylibacter</taxon>
    </lineage>
</organism>
<evidence type="ECO:0000313" key="2">
    <source>
        <dbReference type="Proteomes" id="UP001156694"/>
    </source>
</evidence>
<name>A0ABQ5VS55_9RHOB</name>
<protein>
    <submittedName>
        <fullName evidence="1">Uncharacterized protein</fullName>
    </submittedName>
</protein>